<keyword evidence="3" id="KW-0326">Glycosidase</keyword>
<accession>A0AAD7LFB1</accession>
<dbReference type="PROSITE" id="PS51257">
    <property type="entry name" value="PROKAR_LIPOPROTEIN"/>
    <property type="match status" value="1"/>
</dbReference>
<gene>
    <name evidence="6" type="ORF">O6P43_022575</name>
</gene>
<dbReference type="Proteomes" id="UP001163823">
    <property type="component" value="Chromosome 9"/>
</dbReference>
<name>A0AAD7LFB1_QUISA</name>
<dbReference type="InterPro" id="IPR001360">
    <property type="entry name" value="Glyco_hydro_1"/>
</dbReference>
<feature type="chain" id="PRO_5042260501" evidence="5">
    <location>
        <begin position="23"/>
        <end position="523"/>
    </location>
</feature>
<sequence length="523" mass="59515">MAFLCRQLGICVVISLFACLYADQGCVDFDLEAELPNITTAKELKIKKSDFPIDFAFGVATAAAQIEGAANEGGRGPSIWDNFVQRFPEKISDHNRFSSSIDHYKRYNEDVKDIKNLGVDYYRFSISWTRIFPKGSLGGGVNQEGIDHYNSLINELIKDGIKPFVTLFHFDSPQVLEEKYGGPLNRSFVHDFKDYSELCFRTFGDRVKNWVTINEPFIIAAMGYDLGVAAPGRCSKPFSTCPEGNSATEPYIVAHNLLLAHATVVNLYREKFKGKQGGEIGISHVGQYVEPFSESPKDKAAATRALDFSLGWFVEPLVHGDYPAIMKDLVKDRLPSFTKEEKKFVKGSFDFIGINYYTTRYGQDIPENPNAPVHYFGDSLTNITYEKDGVPIGPQAEGSGFLYIYPQGLEKLLKFMKRKYKSPKIYISENGITEKKVENRKLEDALKDPHRVNNILRHLYYIHKAIKNGVNVKGYIYWTLFDDFEWAEGFTPRFGLYYVDYKDNLKRIPKLSAKWFHSFLRGA</sequence>
<evidence type="ECO:0000256" key="3">
    <source>
        <dbReference type="ARBA" id="ARBA00023295"/>
    </source>
</evidence>
<dbReference type="Gene3D" id="3.20.20.80">
    <property type="entry name" value="Glycosidases"/>
    <property type="match status" value="1"/>
</dbReference>
<dbReference type="PANTHER" id="PTHR10353">
    <property type="entry name" value="GLYCOSYL HYDROLASE"/>
    <property type="match status" value="1"/>
</dbReference>
<evidence type="ECO:0000256" key="1">
    <source>
        <dbReference type="ARBA" id="ARBA00010838"/>
    </source>
</evidence>
<dbReference type="AlphaFoldDB" id="A0AAD7LFB1"/>
<dbReference type="EMBL" id="JARAOO010000009">
    <property type="protein sequence ID" value="KAJ7956080.1"/>
    <property type="molecule type" value="Genomic_DNA"/>
</dbReference>
<dbReference type="SUPFAM" id="SSF51445">
    <property type="entry name" value="(Trans)glycosidases"/>
    <property type="match status" value="1"/>
</dbReference>
<comment type="caution">
    <text evidence="6">The sequence shown here is derived from an EMBL/GenBank/DDBJ whole genome shotgun (WGS) entry which is preliminary data.</text>
</comment>
<dbReference type="KEGG" id="qsa:O6P43_022575"/>
<dbReference type="PANTHER" id="PTHR10353:SF154">
    <property type="entry name" value="BETA-GLUCOSIDASE 9-RELATED"/>
    <property type="match status" value="1"/>
</dbReference>
<dbReference type="GO" id="GO:0008422">
    <property type="term" value="F:beta-glucosidase activity"/>
    <property type="evidence" value="ECO:0007669"/>
    <property type="project" value="TreeGrafter"/>
</dbReference>
<feature type="signal peptide" evidence="5">
    <location>
        <begin position="1"/>
        <end position="22"/>
    </location>
</feature>
<evidence type="ECO:0000313" key="6">
    <source>
        <dbReference type="EMBL" id="KAJ7956080.1"/>
    </source>
</evidence>
<dbReference type="InterPro" id="IPR017853">
    <property type="entry name" value="GH"/>
</dbReference>
<dbReference type="SMR" id="A0AAD7LFB1"/>
<protein>
    <submittedName>
        <fullName evidence="6">Beta-glucosidase</fullName>
    </submittedName>
</protein>
<comment type="similarity">
    <text evidence="1 4">Belongs to the glycosyl hydrolase 1 family.</text>
</comment>
<proteinExistence type="inferred from homology"/>
<evidence type="ECO:0000256" key="2">
    <source>
        <dbReference type="ARBA" id="ARBA00022801"/>
    </source>
</evidence>
<dbReference type="GO" id="GO:0005975">
    <property type="term" value="P:carbohydrate metabolic process"/>
    <property type="evidence" value="ECO:0007669"/>
    <property type="project" value="InterPro"/>
</dbReference>
<evidence type="ECO:0000256" key="4">
    <source>
        <dbReference type="RuleBase" id="RU003690"/>
    </source>
</evidence>
<keyword evidence="5" id="KW-0732">Signal</keyword>
<dbReference type="Pfam" id="PF00232">
    <property type="entry name" value="Glyco_hydro_1"/>
    <property type="match status" value="1"/>
</dbReference>
<evidence type="ECO:0000256" key="5">
    <source>
        <dbReference type="SAM" id="SignalP"/>
    </source>
</evidence>
<dbReference type="FunFam" id="3.20.20.80:FF:000020">
    <property type="entry name" value="Beta-glucosidase 12"/>
    <property type="match status" value="1"/>
</dbReference>
<organism evidence="6 7">
    <name type="scientific">Quillaja saponaria</name>
    <name type="common">Soap bark tree</name>
    <dbReference type="NCBI Taxonomy" id="32244"/>
    <lineage>
        <taxon>Eukaryota</taxon>
        <taxon>Viridiplantae</taxon>
        <taxon>Streptophyta</taxon>
        <taxon>Embryophyta</taxon>
        <taxon>Tracheophyta</taxon>
        <taxon>Spermatophyta</taxon>
        <taxon>Magnoliopsida</taxon>
        <taxon>eudicotyledons</taxon>
        <taxon>Gunneridae</taxon>
        <taxon>Pentapetalae</taxon>
        <taxon>rosids</taxon>
        <taxon>fabids</taxon>
        <taxon>Fabales</taxon>
        <taxon>Quillajaceae</taxon>
        <taxon>Quillaja</taxon>
    </lineage>
</organism>
<keyword evidence="2" id="KW-0378">Hydrolase</keyword>
<reference evidence="6" key="1">
    <citation type="journal article" date="2023" name="Science">
        <title>Elucidation of the pathway for biosynthesis of saponin adjuvants from the soapbark tree.</title>
        <authorList>
            <person name="Reed J."/>
            <person name="Orme A."/>
            <person name="El-Demerdash A."/>
            <person name="Owen C."/>
            <person name="Martin L.B.B."/>
            <person name="Misra R.C."/>
            <person name="Kikuchi S."/>
            <person name="Rejzek M."/>
            <person name="Martin A.C."/>
            <person name="Harkess A."/>
            <person name="Leebens-Mack J."/>
            <person name="Louveau T."/>
            <person name="Stephenson M.J."/>
            <person name="Osbourn A."/>
        </authorList>
    </citation>
    <scope>NUCLEOTIDE SEQUENCE</scope>
    <source>
        <strain evidence="6">S10</strain>
    </source>
</reference>
<keyword evidence="7" id="KW-1185">Reference proteome</keyword>
<evidence type="ECO:0000313" key="7">
    <source>
        <dbReference type="Proteomes" id="UP001163823"/>
    </source>
</evidence>
<dbReference type="PRINTS" id="PR00131">
    <property type="entry name" value="GLHYDRLASE1"/>
</dbReference>